<accession>A0A0E9WJT3</accession>
<proteinExistence type="predicted"/>
<name>A0A0E9WJT3_ANGAN</name>
<dbReference type="AlphaFoldDB" id="A0A0E9WJT3"/>
<dbReference type="EMBL" id="GBXM01018762">
    <property type="protein sequence ID" value="JAH89815.1"/>
    <property type="molecule type" value="Transcribed_RNA"/>
</dbReference>
<organism evidence="1">
    <name type="scientific">Anguilla anguilla</name>
    <name type="common">European freshwater eel</name>
    <name type="synonym">Muraena anguilla</name>
    <dbReference type="NCBI Taxonomy" id="7936"/>
    <lineage>
        <taxon>Eukaryota</taxon>
        <taxon>Metazoa</taxon>
        <taxon>Chordata</taxon>
        <taxon>Craniata</taxon>
        <taxon>Vertebrata</taxon>
        <taxon>Euteleostomi</taxon>
        <taxon>Actinopterygii</taxon>
        <taxon>Neopterygii</taxon>
        <taxon>Teleostei</taxon>
        <taxon>Anguilliformes</taxon>
        <taxon>Anguillidae</taxon>
        <taxon>Anguilla</taxon>
    </lineage>
</organism>
<reference evidence="1" key="1">
    <citation type="submission" date="2014-11" db="EMBL/GenBank/DDBJ databases">
        <authorList>
            <person name="Amaro Gonzalez C."/>
        </authorList>
    </citation>
    <scope>NUCLEOTIDE SEQUENCE</scope>
</reference>
<reference evidence="1" key="2">
    <citation type="journal article" date="2015" name="Fish Shellfish Immunol.">
        <title>Early steps in the European eel (Anguilla anguilla)-Vibrio vulnificus interaction in the gills: Role of the RtxA13 toxin.</title>
        <authorList>
            <person name="Callol A."/>
            <person name="Pajuelo D."/>
            <person name="Ebbesson L."/>
            <person name="Teles M."/>
            <person name="MacKenzie S."/>
            <person name="Amaro C."/>
        </authorList>
    </citation>
    <scope>NUCLEOTIDE SEQUENCE</scope>
</reference>
<sequence length="47" mass="5263">MQPTAGEELASWEGASDWLSCKHVERLQCCGFPYTLHTLGVGRRGQR</sequence>
<evidence type="ECO:0000313" key="1">
    <source>
        <dbReference type="EMBL" id="JAH89815.1"/>
    </source>
</evidence>
<protein>
    <submittedName>
        <fullName evidence="1">Uncharacterized protein</fullName>
    </submittedName>
</protein>